<dbReference type="EMBL" id="NBII01000010">
    <property type="protein sequence ID" value="PAV15530.1"/>
    <property type="molecule type" value="Genomic_DNA"/>
</dbReference>
<reference evidence="19 20" key="1">
    <citation type="journal article" date="2017" name="Mol. Ecol.">
        <title>Comparative and population genomic landscape of Phellinus noxius: A hypervariable fungus causing root rot in trees.</title>
        <authorList>
            <person name="Chung C.L."/>
            <person name="Lee T.J."/>
            <person name="Akiba M."/>
            <person name="Lee H.H."/>
            <person name="Kuo T.H."/>
            <person name="Liu D."/>
            <person name="Ke H.M."/>
            <person name="Yokoi T."/>
            <person name="Roa M.B."/>
            <person name="Lu M.J."/>
            <person name="Chang Y.Y."/>
            <person name="Ann P.J."/>
            <person name="Tsai J.N."/>
            <person name="Chen C.Y."/>
            <person name="Tzean S.S."/>
            <person name="Ota Y."/>
            <person name="Hattori T."/>
            <person name="Sahashi N."/>
            <person name="Liou R.F."/>
            <person name="Kikuchi T."/>
            <person name="Tsai I.J."/>
        </authorList>
    </citation>
    <scope>NUCLEOTIDE SEQUENCE [LARGE SCALE GENOMIC DNA]</scope>
    <source>
        <strain evidence="19 20">FFPRI411160</strain>
    </source>
</reference>
<feature type="signal peptide" evidence="17">
    <location>
        <begin position="1"/>
        <end position="29"/>
    </location>
</feature>
<dbReference type="GO" id="GO:0006623">
    <property type="term" value="P:protein targeting to vacuole"/>
    <property type="evidence" value="ECO:0007669"/>
    <property type="project" value="TreeGrafter"/>
</dbReference>
<dbReference type="Gene3D" id="3.30.60.270">
    <property type="match status" value="2"/>
</dbReference>
<dbReference type="Gene3D" id="2.130.10.10">
    <property type="entry name" value="YVTN repeat-like/Quinoprotein amine dehydrogenase"/>
    <property type="match status" value="2"/>
</dbReference>
<dbReference type="GO" id="GO:0016787">
    <property type="term" value="F:hydrolase activity"/>
    <property type="evidence" value="ECO:0007669"/>
    <property type="project" value="UniProtKB-KW"/>
</dbReference>
<dbReference type="GO" id="GO:0005829">
    <property type="term" value="C:cytosol"/>
    <property type="evidence" value="ECO:0007669"/>
    <property type="project" value="GOC"/>
</dbReference>
<comment type="subcellular location">
    <subcellularLocation>
        <location evidence="1">Golgi apparatus</location>
        <location evidence="1">trans-Golgi network membrane</location>
    </subcellularLocation>
    <subcellularLocation>
        <location evidence="15">Prevacuolar compartment membrane</location>
    </subcellularLocation>
</comment>
<keyword evidence="6 16" id="KW-1133">Transmembrane helix</keyword>
<comment type="function">
    <text evidence="11">Functions as a sorting receptor in the Golgi compartment required for the intracellular sorting and delivery of soluble vacuolar proteins, like carboxypeptidase Y (CPY) and proteinase A. Executes multiple rounds of sorting by cycling between the late Golgi and a prevacuolar endosome-like compartment.</text>
</comment>
<keyword evidence="7" id="KW-0333">Golgi apparatus</keyword>
<dbReference type="FunFam" id="2.10.70.80:FF:000001">
    <property type="entry name" value="Sortilin-related VPS10 domain-containing receptor 1"/>
    <property type="match status" value="1"/>
</dbReference>
<dbReference type="PANTHER" id="PTHR12106:SF27">
    <property type="entry name" value="SORTILIN-RELATED RECEPTOR"/>
    <property type="match status" value="1"/>
</dbReference>
<evidence type="ECO:0000256" key="14">
    <source>
        <dbReference type="ARBA" id="ARBA00031902"/>
    </source>
</evidence>
<evidence type="ECO:0000256" key="4">
    <source>
        <dbReference type="ARBA" id="ARBA00022729"/>
    </source>
</evidence>
<accession>A0A286U7H6</accession>
<dbReference type="SMART" id="SM00602">
    <property type="entry name" value="VPS10"/>
    <property type="match status" value="2"/>
</dbReference>
<dbReference type="GO" id="GO:0005794">
    <property type="term" value="C:Golgi apparatus"/>
    <property type="evidence" value="ECO:0007669"/>
    <property type="project" value="UniProtKB-SubCell"/>
</dbReference>
<dbReference type="InterPro" id="IPR006581">
    <property type="entry name" value="VPS10"/>
</dbReference>
<feature type="transmembrane region" description="Helical" evidence="16">
    <location>
        <begin position="1340"/>
        <end position="1362"/>
    </location>
</feature>
<dbReference type="InterPro" id="IPR031777">
    <property type="entry name" value="Sortilin_C"/>
</dbReference>
<keyword evidence="9" id="KW-0675">Receptor</keyword>
<evidence type="ECO:0000256" key="2">
    <source>
        <dbReference type="ARBA" id="ARBA00015369"/>
    </source>
</evidence>
<evidence type="ECO:0000256" key="17">
    <source>
        <dbReference type="SAM" id="SignalP"/>
    </source>
</evidence>
<dbReference type="GO" id="GO:0016020">
    <property type="term" value="C:membrane"/>
    <property type="evidence" value="ECO:0007669"/>
    <property type="project" value="InterPro"/>
</dbReference>
<dbReference type="GO" id="GO:0006896">
    <property type="term" value="P:Golgi to vacuole transport"/>
    <property type="evidence" value="ECO:0007669"/>
    <property type="project" value="TreeGrafter"/>
</dbReference>
<dbReference type="Pfam" id="PF15901">
    <property type="entry name" value="Sortilin_C"/>
    <property type="match status" value="2"/>
</dbReference>
<gene>
    <name evidence="19" type="ORF">PNOK_0929400</name>
</gene>
<organism evidence="19 20">
    <name type="scientific">Pyrrhoderma noxium</name>
    <dbReference type="NCBI Taxonomy" id="2282107"/>
    <lineage>
        <taxon>Eukaryota</taxon>
        <taxon>Fungi</taxon>
        <taxon>Dikarya</taxon>
        <taxon>Basidiomycota</taxon>
        <taxon>Agaricomycotina</taxon>
        <taxon>Agaricomycetes</taxon>
        <taxon>Hymenochaetales</taxon>
        <taxon>Hymenochaetaceae</taxon>
        <taxon>Pyrrhoderma</taxon>
    </lineage>
</organism>
<dbReference type="InterPro" id="IPR050310">
    <property type="entry name" value="VPS10-sortilin"/>
</dbReference>
<evidence type="ECO:0000256" key="12">
    <source>
        <dbReference type="ARBA" id="ARBA00031250"/>
    </source>
</evidence>
<feature type="domain" description="VPS10" evidence="18">
    <location>
        <begin position="32"/>
        <end position="679"/>
    </location>
</feature>
<feature type="domain" description="VPS10" evidence="18">
    <location>
        <begin position="705"/>
        <end position="1337"/>
    </location>
</feature>
<feature type="chain" id="PRO_5013743021" description="Vacuolar protein sorting/targeting protein 10" evidence="17">
    <location>
        <begin position="30"/>
        <end position="1444"/>
    </location>
</feature>
<dbReference type="Gene3D" id="2.10.70.80">
    <property type="match status" value="2"/>
</dbReference>
<dbReference type="InterPro" id="IPR015943">
    <property type="entry name" value="WD40/YVTN_repeat-like_dom_sf"/>
</dbReference>
<evidence type="ECO:0000256" key="8">
    <source>
        <dbReference type="ARBA" id="ARBA00023136"/>
    </source>
</evidence>
<dbReference type="CDD" id="cd15482">
    <property type="entry name" value="Sialidase_non-viral"/>
    <property type="match status" value="1"/>
</dbReference>
<keyword evidence="10" id="KW-0325">Glycoprotein</keyword>
<evidence type="ECO:0000256" key="5">
    <source>
        <dbReference type="ARBA" id="ARBA00022737"/>
    </source>
</evidence>
<dbReference type="InterPro" id="IPR031778">
    <property type="entry name" value="Sortilin_N"/>
</dbReference>
<dbReference type="GO" id="GO:0006895">
    <property type="term" value="P:Golgi to endosome transport"/>
    <property type="evidence" value="ECO:0007669"/>
    <property type="project" value="TreeGrafter"/>
</dbReference>
<proteinExistence type="predicted"/>
<keyword evidence="5" id="KW-0677">Repeat</keyword>
<keyword evidence="3 16" id="KW-0812">Transmembrane</keyword>
<keyword evidence="8 16" id="KW-0472">Membrane</keyword>
<evidence type="ECO:0000256" key="1">
    <source>
        <dbReference type="ARBA" id="ARBA00004198"/>
    </source>
</evidence>
<keyword evidence="20" id="KW-1185">Reference proteome</keyword>
<dbReference type="STRING" id="2282107.A0A286U7H6"/>
<dbReference type="OrthoDB" id="443634at2759"/>
<dbReference type="PANTHER" id="PTHR12106">
    <property type="entry name" value="SORTILIN RELATED"/>
    <property type="match status" value="1"/>
</dbReference>
<evidence type="ECO:0000256" key="15">
    <source>
        <dbReference type="ARBA" id="ARBA00046293"/>
    </source>
</evidence>
<name>A0A286U7H6_9AGAM</name>
<evidence type="ECO:0000259" key="18">
    <source>
        <dbReference type="SMART" id="SM00602"/>
    </source>
</evidence>
<evidence type="ECO:0000256" key="9">
    <source>
        <dbReference type="ARBA" id="ARBA00023170"/>
    </source>
</evidence>
<evidence type="ECO:0000313" key="20">
    <source>
        <dbReference type="Proteomes" id="UP000217199"/>
    </source>
</evidence>
<evidence type="ECO:0000313" key="19">
    <source>
        <dbReference type="EMBL" id="PAV15530.1"/>
    </source>
</evidence>
<sequence>MYTHLVSHTSVLLSYFLFCIISFLPHVEAQGNPEVVYTTFRIVYVTEDEGRSWKEASGIPKGEAAMVIEHPFDNQYAFALTKHNIHYRTSDRGRTWHSFEMPVAPSYVPFPLSFHSDPQNFGYILYQGTKCIKSTFGWGSVCHDETYYTKDAFSSDAKLLLSETSRCQFAHSSKEFKHEAHHDLIYCVAFDTTTNTGTHALSSSRLFASTDFFEKDQRTVDLGIGKNARGVLALAIVSKFAIVALKDLDGSGDMLLYVSVDAEGWARAQFPHQSSAKLRENAYTIVEGTTHSLGVDVLLHSQATVGTFFTSNSNGTYFVESLRDTNRNELGFVDFETIYGIEGVGIANTVSNSRDVEGRGTAKQLRSRITYDDGSSWKRLEPPTHDAVGNAIGCDVSDEENCSLHLHSVTDSHNIGRIFSSPAPGLVMGVGTVGPYLKPYEECDTFLSTDAGLTWKMVSREAHKYEFGDQGSILVVVNDEDGVNELRYSRDLGRSWNTLRLEHRMRVRLLTTVPDSTSQKFTLIGQLARKDQTGEGRYVVAYLDFAPTRSRKCEDADFERWFARSGAEHECIMGHRQWYRRRKADADCFVGQKFDEPVEHEENCLCTDDDYECDYNFIRNGDQCVPMGLEPVPAGVCRDSRGKYLGSSGWRLIPGNTCIRKGDGDKDEPIEKDCSQAQPEEGEVAHQTFQFSSEIVQYAYFKESSTILVRLRDGTIWQSSNEGYTWIQPLPDERFVVFYLHSYSNDRAYLITRESKYYYTTDTGRTWNHMYAKIPPNNFGAVIMHFHPQTDYLLWTGNKNCENGNEDCHTEAYYSQDNGRNWNFVESYVRNCAWARDAELRIDQTLIICESFKEKKGNQKRFNANDNHLQLVAGSSFFGNKKVLFDRVVGFAKFSEFLVVAEFLEQSQSLDLQVSLDGKTFATGVFPALLRPQNHAYTILESSTRSVFMHLTTSEIPTLYWGVIMKSNGNGTYFGVSLENVNRNDRGFVDYEKVIGLDGIILVNVVSNTESAPILGHKDIQSRISHNDGGTWKHLEPPSADSLGNSYPCTSTKCSLHIHGYTERFDSRATYSSPSVPGLLMAVGNVGEKLAPYTESDTFLSRDGGFTWEEIHKDAHLWEFGDSGSVLVLANDEEATDHVLFSTNEGLTWREYKFSQEKIRVRSIVTVPKDTSRKFILFGHYPRSEAESVAVHLDFSSLTHQQCVLDPDQPQNDDFELWSPAEKRQERCLFGRQTLYHRRIRDRNCYIGDQKKIEAVVVENCACTDSDFECEFNHIRDTSGACVLAAGATPLPNEETCAPGQDYWYERTAYRKIPYSTCIGGKRPHEGPSHVCPGLKGHGFFFWLFVLFVPLALACVIGHWIYRRSGLARGTIRLPGPDLRPAYSNSTALDTLASVPWFIIGVIGIGWERLVSSFRSDSGFRRRAGYRNVPIDEDAQVLRLGDED</sequence>
<dbReference type="InParanoid" id="A0A286U7H6"/>
<evidence type="ECO:0000256" key="6">
    <source>
        <dbReference type="ARBA" id="ARBA00022989"/>
    </source>
</evidence>
<evidence type="ECO:0000256" key="3">
    <source>
        <dbReference type="ARBA" id="ARBA00022692"/>
    </source>
</evidence>
<protein>
    <recommendedName>
        <fullName evidence="2">Vacuolar protein sorting/targeting protein 10</fullName>
    </recommendedName>
    <alternativeName>
        <fullName evidence="13">Carboxypeptidase Y receptor</fullName>
    </alternativeName>
    <alternativeName>
        <fullName evidence="12 14">Sortilin VPS10</fullName>
    </alternativeName>
</protein>
<evidence type="ECO:0000256" key="16">
    <source>
        <dbReference type="SAM" id="Phobius"/>
    </source>
</evidence>
<evidence type="ECO:0000256" key="7">
    <source>
        <dbReference type="ARBA" id="ARBA00023034"/>
    </source>
</evidence>
<dbReference type="Proteomes" id="UP000217199">
    <property type="component" value="Unassembled WGS sequence"/>
</dbReference>
<dbReference type="FunCoup" id="A0A286U7H6">
    <property type="interactions" value="105"/>
</dbReference>
<dbReference type="FunFam" id="3.30.60.270:FF:000005">
    <property type="entry name" value="Sortilin"/>
    <property type="match status" value="1"/>
</dbReference>
<dbReference type="SUPFAM" id="SSF110296">
    <property type="entry name" value="Oligoxyloglucan reducing end-specific cellobiohydrolase"/>
    <property type="match status" value="2"/>
</dbReference>
<evidence type="ECO:0000256" key="13">
    <source>
        <dbReference type="ARBA" id="ARBA00031354"/>
    </source>
</evidence>
<evidence type="ECO:0000256" key="11">
    <source>
        <dbReference type="ARBA" id="ARBA00025569"/>
    </source>
</evidence>
<comment type="caution">
    <text evidence="19">The sequence shown here is derived from an EMBL/GenBank/DDBJ whole genome shotgun (WGS) entry which is preliminary data.</text>
</comment>
<dbReference type="Pfam" id="PF15902">
    <property type="entry name" value="Sortilin-Vps10"/>
    <property type="match status" value="2"/>
</dbReference>
<evidence type="ECO:0000256" key="10">
    <source>
        <dbReference type="ARBA" id="ARBA00023180"/>
    </source>
</evidence>
<keyword evidence="4 17" id="KW-0732">Signal</keyword>